<dbReference type="AlphaFoldDB" id="K6YC03"/>
<keyword evidence="2" id="KW-1185">Reference proteome</keyword>
<dbReference type="EMBL" id="BAEN01000059">
    <property type="protein sequence ID" value="GAC15732.1"/>
    <property type="molecule type" value="Genomic_DNA"/>
</dbReference>
<name>K6YC03_9ALTE</name>
<dbReference type="RefSeq" id="WP_008845537.1">
    <property type="nucleotide sequence ID" value="NZ_BAEN01000059.1"/>
</dbReference>
<dbReference type="OrthoDB" id="6120633at2"/>
<sequence length="72" mass="8283">MQNQIIYQFPSGQIANRFLNDVNAEQRPHIKAKLYRGSVKVQVTYHYSDTGFDSTSAELDDLARRYDGEEVS</sequence>
<organism evidence="1 2">
    <name type="scientific">Aliiglaciecola lipolytica E3</name>
    <dbReference type="NCBI Taxonomy" id="1127673"/>
    <lineage>
        <taxon>Bacteria</taxon>
        <taxon>Pseudomonadati</taxon>
        <taxon>Pseudomonadota</taxon>
        <taxon>Gammaproteobacteria</taxon>
        <taxon>Alteromonadales</taxon>
        <taxon>Alteromonadaceae</taxon>
        <taxon>Aliiglaciecola</taxon>
    </lineage>
</organism>
<evidence type="ECO:0000313" key="2">
    <source>
        <dbReference type="Proteomes" id="UP000006334"/>
    </source>
</evidence>
<comment type="caution">
    <text evidence="1">The sequence shown here is derived from an EMBL/GenBank/DDBJ whole genome shotgun (WGS) entry which is preliminary data.</text>
</comment>
<evidence type="ECO:0000313" key="1">
    <source>
        <dbReference type="EMBL" id="GAC15732.1"/>
    </source>
</evidence>
<protein>
    <submittedName>
        <fullName evidence="1">Uncharacterized protein</fullName>
    </submittedName>
</protein>
<gene>
    <name evidence="1" type="ORF">GLIP_3111</name>
</gene>
<proteinExistence type="predicted"/>
<reference evidence="1 2" key="1">
    <citation type="journal article" date="2017" name="Antonie Van Leeuwenhoek">
        <title>Rhizobium rhizosphaerae sp. nov., a novel species isolated from rice rhizosphere.</title>
        <authorList>
            <person name="Zhao J.J."/>
            <person name="Zhang J."/>
            <person name="Zhang R.J."/>
            <person name="Zhang C.W."/>
            <person name="Yin H.Q."/>
            <person name="Zhang X.X."/>
        </authorList>
    </citation>
    <scope>NUCLEOTIDE SEQUENCE [LARGE SCALE GENOMIC DNA]</scope>
    <source>
        <strain evidence="1 2">E3</strain>
    </source>
</reference>
<accession>K6YC03</accession>
<dbReference type="Proteomes" id="UP000006334">
    <property type="component" value="Unassembled WGS sequence"/>
</dbReference>